<evidence type="ECO:0000256" key="5">
    <source>
        <dbReference type="ARBA" id="ARBA00023136"/>
    </source>
</evidence>
<comment type="similarity">
    <text evidence="7">In the N-terminal section; belongs to the binding-protein-dependent transport system permease family.</text>
</comment>
<dbReference type="PANTHER" id="PTHR30177:SF28">
    <property type="entry name" value="CHOLINE TRANSPORT SYSTEM PERMEASE PROTEIN OPUBB"/>
    <property type="match status" value="1"/>
</dbReference>
<keyword evidence="3 8" id="KW-0812">Transmembrane</keyword>
<dbReference type="Gene3D" id="1.10.3720.10">
    <property type="entry name" value="MetI-like"/>
    <property type="match status" value="1"/>
</dbReference>
<evidence type="ECO:0000256" key="2">
    <source>
        <dbReference type="ARBA" id="ARBA00022448"/>
    </source>
</evidence>
<feature type="domain" description="ABC transmembrane type-1" evidence="9">
    <location>
        <begin position="12"/>
        <end position="191"/>
    </location>
</feature>
<dbReference type="Proteomes" id="UP001172083">
    <property type="component" value="Unassembled WGS sequence"/>
</dbReference>
<keyword evidence="11" id="KW-1185">Reference proteome</keyword>
<dbReference type="InterPro" id="IPR051204">
    <property type="entry name" value="ABC_transp_perm/SBD"/>
</dbReference>
<dbReference type="InterPro" id="IPR000515">
    <property type="entry name" value="MetI-like"/>
</dbReference>
<proteinExistence type="inferred from homology"/>
<feature type="transmembrane region" description="Helical" evidence="8">
    <location>
        <begin position="126"/>
        <end position="153"/>
    </location>
</feature>
<gene>
    <name evidence="10" type="ORF">QQ020_08350</name>
</gene>
<comment type="similarity">
    <text evidence="8">Belongs to the binding-protein-dependent transport system permease family.</text>
</comment>
<organism evidence="10 11">
    <name type="scientific">Agaribacillus aureus</name>
    <dbReference type="NCBI Taxonomy" id="3051825"/>
    <lineage>
        <taxon>Bacteria</taxon>
        <taxon>Pseudomonadati</taxon>
        <taxon>Bacteroidota</taxon>
        <taxon>Cytophagia</taxon>
        <taxon>Cytophagales</taxon>
        <taxon>Splendidivirgaceae</taxon>
        <taxon>Agaribacillus</taxon>
    </lineage>
</organism>
<dbReference type="Pfam" id="PF00528">
    <property type="entry name" value="BPD_transp_1"/>
    <property type="match status" value="1"/>
</dbReference>
<dbReference type="SUPFAM" id="SSF161098">
    <property type="entry name" value="MetI-like"/>
    <property type="match status" value="1"/>
</dbReference>
<evidence type="ECO:0000313" key="11">
    <source>
        <dbReference type="Proteomes" id="UP001172083"/>
    </source>
</evidence>
<evidence type="ECO:0000313" key="10">
    <source>
        <dbReference type="EMBL" id="MDN5212059.1"/>
    </source>
</evidence>
<dbReference type="Gene3D" id="3.40.190.10">
    <property type="entry name" value="Periplasmic binding protein-like II"/>
    <property type="match status" value="2"/>
</dbReference>
<comment type="similarity">
    <text evidence="6">In the C-terminal section; belongs to the OsmX family.</text>
</comment>
<evidence type="ECO:0000256" key="3">
    <source>
        <dbReference type="ARBA" id="ARBA00022692"/>
    </source>
</evidence>
<keyword evidence="4 8" id="KW-1133">Transmembrane helix</keyword>
<dbReference type="SUPFAM" id="SSF53850">
    <property type="entry name" value="Periplasmic binding protein-like II"/>
    <property type="match status" value="2"/>
</dbReference>
<dbReference type="EMBL" id="JAUJEB010000001">
    <property type="protein sequence ID" value="MDN5212059.1"/>
    <property type="molecule type" value="Genomic_DNA"/>
</dbReference>
<evidence type="ECO:0000256" key="7">
    <source>
        <dbReference type="ARBA" id="ARBA00035652"/>
    </source>
</evidence>
<evidence type="ECO:0000259" key="9">
    <source>
        <dbReference type="PROSITE" id="PS50928"/>
    </source>
</evidence>
<name>A0ABT8L2U3_9BACT</name>
<evidence type="ECO:0000256" key="1">
    <source>
        <dbReference type="ARBA" id="ARBA00004651"/>
    </source>
</evidence>
<dbReference type="Pfam" id="PF04069">
    <property type="entry name" value="OpuAC"/>
    <property type="match status" value="2"/>
</dbReference>
<comment type="caution">
    <text evidence="10">The sequence shown here is derived from an EMBL/GenBank/DDBJ whole genome shotgun (WGS) entry which is preliminary data.</text>
</comment>
<dbReference type="InterPro" id="IPR035906">
    <property type="entry name" value="MetI-like_sf"/>
</dbReference>
<feature type="transmembrane region" description="Helical" evidence="8">
    <location>
        <begin position="43"/>
        <end position="63"/>
    </location>
</feature>
<accession>A0ABT8L2U3</accession>
<keyword evidence="5 8" id="KW-0472">Membrane</keyword>
<evidence type="ECO:0000256" key="6">
    <source>
        <dbReference type="ARBA" id="ARBA00035642"/>
    </source>
</evidence>
<reference evidence="10" key="1">
    <citation type="submission" date="2023-06" db="EMBL/GenBank/DDBJ databases">
        <title>Genomic of Agaribacillus aureum.</title>
        <authorList>
            <person name="Wang G."/>
        </authorList>
    </citation>
    <scope>NUCLEOTIDE SEQUENCE</scope>
    <source>
        <strain evidence="10">BMA12</strain>
    </source>
</reference>
<dbReference type="PANTHER" id="PTHR30177">
    <property type="entry name" value="GLYCINE BETAINE/L-PROLINE TRANSPORT SYSTEM PERMEASE PROTEIN PROW"/>
    <property type="match status" value="1"/>
</dbReference>
<dbReference type="RefSeq" id="WP_346757384.1">
    <property type="nucleotide sequence ID" value="NZ_JAUJEB010000001.1"/>
</dbReference>
<evidence type="ECO:0000256" key="4">
    <source>
        <dbReference type="ARBA" id="ARBA00022989"/>
    </source>
</evidence>
<feature type="transmembrane region" description="Helical" evidence="8">
    <location>
        <begin position="173"/>
        <end position="191"/>
    </location>
</feature>
<dbReference type="InterPro" id="IPR007210">
    <property type="entry name" value="ABC_Gly_betaine_transp_sub-bd"/>
</dbReference>
<comment type="subcellular location">
    <subcellularLocation>
        <location evidence="1 8">Cell membrane</location>
        <topology evidence="1 8">Multi-pass membrane protein</topology>
    </subcellularLocation>
</comment>
<protein>
    <submittedName>
        <fullName evidence="10">ABC transporter permease/substrate-binding protein</fullName>
    </submittedName>
</protein>
<evidence type="ECO:0000256" key="8">
    <source>
        <dbReference type="RuleBase" id="RU363032"/>
    </source>
</evidence>
<keyword evidence="2 8" id="KW-0813">Transport</keyword>
<feature type="transmembrane region" description="Helical" evidence="8">
    <location>
        <begin position="69"/>
        <end position="90"/>
    </location>
</feature>
<dbReference type="PROSITE" id="PS50928">
    <property type="entry name" value="ABC_TM1"/>
    <property type="match status" value="1"/>
</dbReference>
<sequence length="514" mass="56711">MIDNRGEIWEQTMEHLWITLVAMIIAIFLGTLMGVILTRVKKISGPVISVVGIFQTIPSLALLGFMIPVFGIGVVPAIIALFLYALLPIVRNTYTGILKVDDAVKEAAIGMGMTNLQLLRKVEIPLAIPIIFAGIRTAFVINVGVATLCALIAAGGLGEFIFRGISLNNVNMIFAGAIPAALLALFFDFILSKIQEKVHLWIKPILTGFGALFLLVLVFVTFGSSSDKELRAGFPSEFLHREDGFLGLSKVYDLDMETRELDAGLMYEAVKNNDLEVIGGYTTDGRIKAYGLKILTDDKNYFPPYFAAPIVRGATLRKYPELKKVFDLLADKISDEDMAQMNYEVDENKKSPKTVADGFLKSIGLKVQADRTGEADIIIGSKNFTESYVLAQMFATLIENYTNLTVSLKLGFGGTKLNLDALAGGDIDLYPEYSGTGLLVLIKPPSDVINSIIKDKDKVYNYVKDKSREDHDFEWLAPLGFNNTHALLMREDYATERGIENITDLSNYIKSLEK</sequence>
<feature type="transmembrane region" description="Helical" evidence="8">
    <location>
        <begin position="16"/>
        <end position="36"/>
    </location>
</feature>
<feature type="transmembrane region" description="Helical" evidence="8">
    <location>
        <begin position="200"/>
        <end position="222"/>
    </location>
</feature>